<sequence length="206" mass="20900">MRMDTLETFLGSLAARLPAPGGGASAALHAAQAAALTAMVARYSDGEKYAEHAATVNAVREASDELRERALTLAEDDAAAFGAVSDAYGLPRSTEDEKAARSRAIAAALVEAGRVPAKVVAVAGQVVDLAEQLLPIGNRNVISDVAAAADAARAAATTARVNVEVNLAGITGAGERSELTAAIADVDDIAARADKVTAAVREVIAR</sequence>
<evidence type="ECO:0000313" key="2">
    <source>
        <dbReference type="EMBL" id="KAA5834976.1"/>
    </source>
</evidence>
<dbReference type="GO" id="GO:0016787">
    <property type="term" value="F:hydrolase activity"/>
    <property type="evidence" value="ECO:0007669"/>
    <property type="project" value="UniProtKB-KW"/>
</dbReference>
<feature type="domain" description="Cyclodeaminase/cyclohydrolase" evidence="1">
    <location>
        <begin position="5"/>
        <end position="182"/>
    </location>
</feature>
<evidence type="ECO:0000313" key="3">
    <source>
        <dbReference type="Proteomes" id="UP000323946"/>
    </source>
</evidence>
<gene>
    <name evidence="2" type="ORF">F1721_09180</name>
</gene>
<protein>
    <submittedName>
        <fullName evidence="2">Cyclodeaminase/cyclohydrolase family protein</fullName>
    </submittedName>
</protein>
<dbReference type="Gene3D" id="1.20.120.680">
    <property type="entry name" value="Formiminotetrahydrofolate cyclodeaminase monomer, up-and-down helical bundle"/>
    <property type="match status" value="1"/>
</dbReference>
<keyword evidence="3" id="KW-1185">Reference proteome</keyword>
<accession>A0A5M7BXK1</accession>
<reference evidence="2 3" key="1">
    <citation type="submission" date="2019-09" db="EMBL/GenBank/DDBJ databases">
        <title>Draft genome sequence of the thermophilic Saccharopolyspora hirsuta VKM Ac-666T.</title>
        <authorList>
            <person name="Lobastova T.G."/>
            <person name="Fokina V."/>
            <person name="Bragin E.Y."/>
            <person name="Shtratnikova V.Y."/>
            <person name="Starodumova I.P."/>
            <person name="Tarlachkov S.V."/>
            <person name="Donova M.V."/>
        </authorList>
    </citation>
    <scope>NUCLEOTIDE SEQUENCE [LARGE SCALE GENOMIC DNA]</scope>
    <source>
        <strain evidence="2 3">VKM Ac-666</strain>
    </source>
</reference>
<comment type="caution">
    <text evidence="2">The sequence shown here is derived from an EMBL/GenBank/DDBJ whole genome shotgun (WGS) entry which is preliminary data.</text>
</comment>
<dbReference type="Pfam" id="PF04961">
    <property type="entry name" value="FTCD_C"/>
    <property type="match status" value="1"/>
</dbReference>
<dbReference type="EMBL" id="VWPH01000004">
    <property type="protein sequence ID" value="KAA5834976.1"/>
    <property type="molecule type" value="Genomic_DNA"/>
</dbReference>
<evidence type="ECO:0000259" key="1">
    <source>
        <dbReference type="Pfam" id="PF04961"/>
    </source>
</evidence>
<name>A0A5M7BXK1_SACHI</name>
<dbReference type="OrthoDB" id="5192822at2"/>
<dbReference type="SMR" id="A0A5M7BXK1"/>
<dbReference type="AlphaFoldDB" id="A0A5M7BXK1"/>
<dbReference type="Proteomes" id="UP000323946">
    <property type="component" value="Unassembled WGS sequence"/>
</dbReference>
<dbReference type="InterPro" id="IPR036178">
    <property type="entry name" value="Formintransfe-cycloase-like_sf"/>
</dbReference>
<dbReference type="SUPFAM" id="SSF101262">
    <property type="entry name" value="Methenyltetrahydrofolate cyclohydrolase-like"/>
    <property type="match status" value="1"/>
</dbReference>
<proteinExistence type="predicted"/>
<organism evidence="2 3">
    <name type="scientific">Saccharopolyspora hirsuta</name>
    <dbReference type="NCBI Taxonomy" id="1837"/>
    <lineage>
        <taxon>Bacteria</taxon>
        <taxon>Bacillati</taxon>
        <taxon>Actinomycetota</taxon>
        <taxon>Actinomycetes</taxon>
        <taxon>Pseudonocardiales</taxon>
        <taxon>Pseudonocardiaceae</taxon>
        <taxon>Saccharopolyspora</taxon>
    </lineage>
</organism>
<dbReference type="InterPro" id="IPR007044">
    <property type="entry name" value="Cyclodeamin/CycHdrlase"/>
</dbReference>
<dbReference type="RefSeq" id="WP_150066172.1">
    <property type="nucleotide sequence ID" value="NZ_VWPH01000004.1"/>
</dbReference>
<keyword evidence="2" id="KW-0378">Hydrolase</keyword>